<dbReference type="AlphaFoldDB" id="A0A5J4TVE3"/>
<organism evidence="1 2">
    <name type="scientific">Streblomastix strix</name>
    <dbReference type="NCBI Taxonomy" id="222440"/>
    <lineage>
        <taxon>Eukaryota</taxon>
        <taxon>Metamonada</taxon>
        <taxon>Preaxostyla</taxon>
        <taxon>Oxymonadida</taxon>
        <taxon>Streblomastigidae</taxon>
        <taxon>Streblomastix</taxon>
    </lineage>
</organism>
<protein>
    <submittedName>
        <fullName evidence="1">Uncharacterized protein</fullName>
    </submittedName>
</protein>
<proteinExistence type="predicted"/>
<gene>
    <name evidence="1" type="ORF">EZS28_042346</name>
</gene>
<sequence>MHLSRDRSSESPIDTRRISRNLFAFAINYSHLQTFVTNRDRSYITGNGQHCTIGAVVGPRTFRLPKFELPLIN</sequence>
<dbReference type="EMBL" id="SNRW01024618">
    <property type="protein sequence ID" value="KAA6362128.1"/>
    <property type="molecule type" value="Genomic_DNA"/>
</dbReference>
<accession>A0A5J4TVE3</accession>
<dbReference type="Proteomes" id="UP000324800">
    <property type="component" value="Unassembled WGS sequence"/>
</dbReference>
<comment type="caution">
    <text evidence="1">The sequence shown here is derived from an EMBL/GenBank/DDBJ whole genome shotgun (WGS) entry which is preliminary data.</text>
</comment>
<evidence type="ECO:0000313" key="1">
    <source>
        <dbReference type="EMBL" id="KAA6362128.1"/>
    </source>
</evidence>
<name>A0A5J4TVE3_9EUKA</name>
<reference evidence="1 2" key="1">
    <citation type="submission" date="2019-03" db="EMBL/GenBank/DDBJ databases">
        <title>Single cell metagenomics reveals metabolic interactions within the superorganism composed of flagellate Streblomastix strix and complex community of Bacteroidetes bacteria on its surface.</title>
        <authorList>
            <person name="Treitli S.C."/>
            <person name="Kolisko M."/>
            <person name="Husnik F."/>
            <person name="Keeling P."/>
            <person name="Hampl V."/>
        </authorList>
    </citation>
    <scope>NUCLEOTIDE SEQUENCE [LARGE SCALE GENOMIC DNA]</scope>
    <source>
        <strain evidence="1">ST1C</strain>
    </source>
</reference>
<evidence type="ECO:0000313" key="2">
    <source>
        <dbReference type="Proteomes" id="UP000324800"/>
    </source>
</evidence>